<dbReference type="PANTHER" id="PTHR45964:SF5">
    <property type="entry name" value="WSCD FAMILY MEMBER CG9164"/>
    <property type="match status" value="1"/>
</dbReference>
<dbReference type="EMBL" id="MU839842">
    <property type="protein sequence ID" value="KAK1751311.1"/>
    <property type="molecule type" value="Genomic_DNA"/>
</dbReference>
<dbReference type="AlphaFoldDB" id="A0AAJ0B8F0"/>
<sequence length="221" mass="23170">MLALLTLAVLPAALAQTFYYYGCYTEPSGVRALSSASYVSSTSMSPSDCQTYCTGLGYTLWGVEYSSECYCASALSQGSFASFSTDCSMPCLGNPALVCGGPDRLSLYGTSPTTPAVTPLPYPSPRPTSTRYVDCYNEGTGVRALAGRAAVSSGMTVSGCGQFCLDSGFTMFGLEYYDECYCGDSVNSTVASSGSECNTACMGDAGQTCGGPDRLSVWEWY</sequence>
<keyword evidence="2" id="KW-0732">Signal</keyword>
<evidence type="ECO:0000313" key="5">
    <source>
        <dbReference type="Proteomes" id="UP001239445"/>
    </source>
</evidence>
<comment type="caution">
    <text evidence="4">The sequence shown here is derived from an EMBL/GenBank/DDBJ whole genome shotgun (WGS) entry which is preliminary data.</text>
</comment>
<dbReference type="Pfam" id="PF01822">
    <property type="entry name" value="WSC"/>
    <property type="match status" value="2"/>
</dbReference>
<feature type="domain" description="WSC" evidence="3">
    <location>
        <begin position="17"/>
        <end position="111"/>
    </location>
</feature>
<organism evidence="4 5">
    <name type="scientific">Echria macrotheca</name>
    <dbReference type="NCBI Taxonomy" id="438768"/>
    <lineage>
        <taxon>Eukaryota</taxon>
        <taxon>Fungi</taxon>
        <taxon>Dikarya</taxon>
        <taxon>Ascomycota</taxon>
        <taxon>Pezizomycotina</taxon>
        <taxon>Sordariomycetes</taxon>
        <taxon>Sordariomycetidae</taxon>
        <taxon>Sordariales</taxon>
        <taxon>Schizotheciaceae</taxon>
        <taxon>Echria</taxon>
    </lineage>
</organism>
<evidence type="ECO:0000256" key="1">
    <source>
        <dbReference type="ARBA" id="ARBA00022737"/>
    </source>
</evidence>
<evidence type="ECO:0000313" key="4">
    <source>
        <dbReference type="EMBL" id="KAK1751311.1"/>
    </source>
</evidence>
<dbReference type="Proteomes" id="UP001239445">
    <property type="component" value="Unassembled WGS sequence"/>
</dbReference>
<keyword evidence="5" id="KW-1185">Reference proteome</keyword>
<evidence type="ECO:0000259" key="3">
    <source>
        <dbReference type="PROSITE" id="PS51212"/>
    </source>
</evidence>
<dbReference type="InterPro" id="IPR002889">
    <property type="entry name" value="WSC_carb-bd"/>
</dbReference>
<protein>
    <submittedName>
        <fullName evidence="4">Fungistatic metabolite</fullName>
    </submittedName>
</protein>
<gene>
    <name evidence="4" type="ORF">QBC47DRAFT_307779</name>
</gene>
<dbReference type="PROSITE" id="PS51212">
    <property type="entry name" value="WSC"/>
    <property type="match status" value="2"/>
</dbReference>
<dbReference type="SMART" id="SM00321">
    <property type="entry name" value="WSC"/>
    <property type="match status" value="2"/>
</dbReference>
<feature type="chain" id="PRO_5042596354" evidence="2">
    <location>
        <begin position="16"/>
        <end position="221"/>
    </location>
</feature>
<evidence type="ECO:0000256" key="2">
    <source>
        <dbReference type="SAM" id="SignalP"/>
    </source>
</evidence>
<name>A0AAJ0B8F0_9PEZI</name>
<reference evidence="4" key="1">
    <citation type="submission" date="2023-06" db="EMBL/GenBank/DDBJ databases">
        <title>Genome-scale phylogeny and comparative genomics of the fungal order Sordariales.</title>
        <authorList>
            <consortium name="Lawrence Berkeley National Laboratory"/>
            <person name="Hensen N."/>
            <person name="Bonometti L."/>
            <person name="Westerberg I."/>
            <person name="Brannstrom I.O."/>
            <person name="Guillou S."/>
            <person name="Cros-Aarteil S."/>
            <person name="Calhoun S."/>
            <person name="Haridas S."/>
            <person name="Kuo A."/>
            <person name="Mondo S."/>
            <person name="Pangilinan J."/>
            <person name="Riley R."/>
            <person name="Labutti K."/>
            <person name="Andreopoulos B."/>
            <person name="Lipzen A."/>
            <person name="Chen C."/>
            <person name="Yanf M."/>
            <person name="Daum C."/>
            <person name="Ng V."/>
            <person name="Clum A."/>
            <person name="Steindorff A."/>
            <person name="Ohm R."/>
            <person name="Martin F."/>
            <person name="Silar P."/>
            <person name="Natvig D."/>
            <person name="Lalanne C."/>
            <person name="Gautier V."/>
            <person name="Ament-Velasquez S.L."/>
            <person name="Kruys A."/>
            <person name="Hutchinson M.I."/>
            <person name="Powell A.J."/>
            <person name="Barry K."/>
            <person name="Miller A.N."/>
            <person name="Grigoriev I.V."/>
            <person name="Debuchy R."/>
            <person name="Gladieux P."/>
            <person name="Thoren M.H."/>
            <person name="Johannesson H."/>
        </authorList>
    </citation>
    <scope>NUCLEOTIDE SEQUENCE</scope>
    <source>
        <strain evidence="4">PSN4</strain>
    </source>
</reference>
<dbReference type="PANTHER" id="PTHR45964">
    <property type="entry name" value="WSCD FAMILY MEMBER CG9164"/>
    <property type="match status" value="1"/>
</dbReference>
<feature type="domain" description="WSC" evidence="3">
    <location>
        <begin position="129"/>
        <end position="221"/>
    </location>
</feature>
<dbReference type="InterPro" id="IPR051589">
    <property type="entry name" value="Sialate-O-sulfotransferase"/>
</dbReference>
<feature type="signal peptide" evidence="2">
    <location>
        <begin position="1"/>
        <end position="15"/>
    </location>
</feature>
<proteinExistence type="predicted"/>
<accession>A0AAJ0B8F0</accession>
<keyword evidence="1" id="KW-0677">Repeat</keyword>